<proteinExistence type="predicted"/>
<protein>
    <submittedName>
        <fullName evidence="1">Uncharacterized protein</fullName>
    </submittedName>
</protein>
<comment type="caution">
    <text evidence="1">The sequence shown here is derived from an EMBL/GenBank/DDBJ whole genome shotgun (WGS) entry which is preliminary data.</text>
</comment>
<evidence type="ECO:0000313" key="1">
    <source>
        <dbReference type="EMBL" id="KKM55333.1"/>
    </source>
</evidence>
<dbReference type="AlphaFoldDB" id="A0A0F9IPT0"/>
<accession>A0A0F9IPT0</accession>
<sequence length="217" mass="25912">MEVNEMQKWNIANQIQREYDHGSIIKRLEKLERNPFVKLVKKNIPVKSKESTFKIAIIDFEGSPVFLCGIMIENILLTFYIENYLHRDELYLVIFEALKRSKILSFFAFSDYERNELLSMYRFLRVQGYNVFTYAFIKEFPIINLQNTTFESLAEAIYSISLNSKTITTGDSLFRNSKIINKLFTAHKFPEIISHNRNCLINENILFRKRWYKNYKI</sequence>
<gene>
    <name evidence="1" type="ORF">LCGC14_1552720</name>
</gene>
<organism evidence="1">
    <name type="scientific">marine sediment metagenome</name>
    <dbReference type="NCBI Taxonomy" id="412755"/>
    <lineage>
        <taxon>unclassified sequences</taxon>
        <taxon>metagenomes</taxon>
        <taxon>ecological metagenomes</taxon>
    </lineage>
</organism>
<name>A0A0F9IPT0_9ZZZZ</name>
<dbReference type="EMBL" id="LAZR01011888">
    <property type="protein sequence ID" value="KKM55333.1"/>
    <property type="molecule type" value="Genomic_DNA"/>
</dbReference>
<reference evidence="1" key="1">
    <citation type="journal article" date="2015" name="Nature">
        <title>Complex archaea that bridge the gap between prokaryotes and eukaryotes.</title>
        <authorList>
            <person name="Spang A."/>
            <person name="Saw J.H."/>
            <person name="Jorgensen S.L."/>
            <person name="Zaremba-Niedzwiedzka K."/>
            <person name="Martijn J."/>
            <person name="Lind A.E."/>
            <person name="van Eijk R."/>
            <person name="Schleper C."/>
            <person name="Guy L."/>
            <person name="Ettema T.J."/>
        </authorList>
    </citation>
    <scope>NUCLEOTIDE SEQUENCE</scope>
</reference>